<feature type="transmembrane region" description="Helical" evidence="7">
    <location>
        <begin position="1152"/>
        <end position="1173"/>
    </location>
</feature>
<dbReference type="GO" id="GO:0005886">
    <property type="term" value="C:plasma membrane"/>
    <property type="evidence" value="ECO:0000318"/>
    <property type="project" value="GO_Central"/>
</dbReference>
<organism evidence="9 10">
    <name type="scientific">Trichomonas vaginalis (strain ATCC PRA-98 / G3)</name>
    <dbReference type="NCBI Taxonomy" id="412133"/>
    <lineage>
        <taxon>Eukaryota</taxon>
        <taxon>Metamonada</taxon>
        <taxon>Parabasalia</taxon>
        <taxon>Trichomonadida</taxon>
        <taxon>Trichomonadidae</taxon>
        <taxon>Trichomonas</taxon>
    </lineage>
</organism>
<dbReference type="InParanoid" id="A2DKP6"/>
<evidence type="ECO:0000256" key="1">
    <source>
        <dbReference type="ARBA" id="ARBA00004370"/>
    </source>
</evidence>
<feature type="transmembrane region" description="Helical" evidence="7">
    <location>
        <begin position="978"/>
        <end position="1001"/>
    </location>
</feature>
<feature type="transmembrane region" description="Helical" evidence="7">
    <location>
        <begin position="839"/>
        <end position="862"/>
    </location>
</feature>
<dbReference type="SMART" id="SM00091">
    <property type="entry name" value="PAS"/>
    <property type="match status" value="1"/>
</dbReference>
<evidence type="ECO:0000256" key="2">
    <source>
        <dbReference type="ARBA" id="ARBA00022692"/>
    </source>
</evidence>
<dbReference type="GO" id="GO:0006182">
    <property type="term" value="P:cGMP biosynthetic process"/>
    <property type="evidence" value="ECO:0000318"/>
    <property type="project" value="GO_Central"/>
</dbReference>
<dbReference type="PANTHER" id="PTHR11920:SF335">
    <property type="entry name" value="GUANYLATE CYCLASE"/>
    <property type="match status" value="1"/>
</dbReference>
<accession>A2DKP6</accession>
<evidence type="ECO:0000256" key="6">
    <source>
        <dbReference type="ARBA" id="ARBA00023239"/>
    </source>
</evidence>
<comment type="subcellular location">
    <subcellularLocation>
        <location evidence="1">Membrane</location>
    </subcellularLocation>
</comment>
<dbReference type="GO" id="GO:0004383">
    <property type="term" value="F:guanylate cyclase activity"/>
    <property type="evidence" value="ECO:0000318"/>
    <property type="project" value="GO_Central"/>
</dbReference>
<feature type="transmembrane region" description="Helical" evidence="7">
    <location>
        <begin position="312"/>
        <end position="332"/>
    </location>
</feature>
<keyword evidence="10" id="KW-1185">Reference proteome</keyword>
<dbReference type="PROSITE" id="PS50125">
    <property type="entry name" value="GUANYLATE_CYCLASE_2"/>
    <property type="match status" value="1"/>
</dbReference>
<evidence type="ECO:0000256" key="3">
    <source>
        <dbReference type="ARBA" id="ARBA00022741"/>
    </source>
</evidence>
<dbReference type="InterPro" id="IPR000014">
    <property type="entry name" value="PAS"/>
</dbReference>
<feature type="transmembrane region" description="Helical" evidence="7">
    <location>
        <begin position="55"/>
        <end position="74"/>
    </location>
</feature>
<feature type="transmembrane region" description="Helical" evidence="7">
    <location>
        <begin position="874"/>
        <end position="893"/>
    </location>
</feature>
<evidence type="ECO:0000256" key="4">
    <source>
        <dbReference type="ARBA" id="ARBA00022989"/>
    </source>
</evidence>
<reference evidence="9" key="2">
    <citation type="journal article" date="2007" name="Science">
        <title>Draft genome sequence of the sexually transmitted pathogen Trichomonas vaginalis.</title>
        <authorList>
            <person name="Carlton J.M."/>
            <person name="Hirt R.P."/>
            <person name="Silva J.C."/>
            <person name="Delcher A.L."/>
            <person name="Schatz M."/>
            <person name="Zhao Q."/>
            <person name="Wortman J.R."/>
            <person name="Bidwell S.L."/>
            <person name="Alsmark U.C.M."/>
            <person name="Besteiro S."/>
            <person name="Sicheritz-Ponten T."/>
            <person name="Noel C.J."/>
            <person name="Dacks J.B."/>
            <person name="Foster P.G."/>
            <person name="Simillion C."/>
            <person name="Van de Peer Y."/>
            <person name="Miranda-Saavedra D."/>
            <person name="Barton G.J."/>
            <person name="Westrop G.D."/>
            <person name="Mueller S."/>
            <person name="Dessi D."/>
            <person name="Fiori P.L."/>
            <person name="Ren Q."/>
            <person name="Paulsen I."/>
            <person name="Zhang H."/>
            <person name="Bastida-Corcuera F.D."/>
            <person name="Simoes-Barbosa A."/>
            <person name="Brown M.T."/>
            <person name="Hayes R.D."/>
            <person name="Mukherjee M."/>
            <person name="Okumura C.Y."/>
            <person name="Schneider R."/>
            <person name="Smith A.J."/>
            <person name="Vanacova S."/>
            <person name="Villalvazo M."/>
            <person name="Haas B.J."/>
            <person name="Pertea M."/>
            <person name="Feldblyum T.V."/>
            <person name="Utterback T.R."/>
            <person name="Shu C.L."/>
            <person name="Osoegawa K."/>
            <person name="de Jong P.J."/>
            <person name="Hrdy I."/>
            <person name="Horvathova L."/>
            <person name="Zubacova Z."/>
            <person name="Dolezal P."/>
            <person name="Malik S.B."/>
            <person name="Logsdon J.M. Jr."/>
            <person name="Henze K."/>
            <person name="Gupta A."/>
            <person name="Wang C.C."/>
            <person name="Dunne R.L."/>
            <person name="Upcroft J.A."/>
            <person name="Upcroft P."/>
            <person name="White O."/>
            <person name="Salzberg S.L."/>
            <person name="Tang P."/>
            <person name="Chiu C.-H."/>
            <person name="Lee Y.-S."/>
            <person name="Embley T.M."/>
            <person name="Coombs G.H."/>
            <person name="Mottram J.C."/>
            <person name="Tachezy J."/>
            <person name="Fraser-Liggett C.M."/>
            <person name="Johnson P.J."/>
        </authorList>
    </citation>
    <scope>NUCLEOTIDE SEQUENCE [LARGE SCALE GENOMIC DNA]</scope>
    <source>
        <strain evidence="9">G3</strain>
    </source>
</reference>
<dbReference type="InterPro" id="IPR035965">
    <property type="entry name" value="PAS-like_dom_sf"/>
</dbReference>
<dbReference type="VEuPathDB" id="TrichDB:TVAG_247080"/>
<dbReference type="Gene3D" id="3.30.70.1230">
    <property type="entry name" value="Nucleotide cyclase"/>
    <property type="match status" value="1"/>
</dbReference>
<dbReference type="GO" id="GO:0007168">
    <property type="term" value="P:receptor guanylyl cyclase signaling pathway"/>
    <property type="evidence" value="ECO:0000318"/>
    <property type="project" value="GO_Central"/>
</dbReference>
<feature type="transmembrane region" description="Helical" evidence="7">
    <location>
        <begin position="283"/>
        <end position="306"/>
    </location>
</feature>
<sequence length="1548" mass="173456">MEEAQTTTSMVSSEIATSSLSRYEGLIDVPLSDKIIDSLTALFNYFDIYAPKMEFVYAIVTFFRFFQLLGGAFMAANLDSFEPGTLTFNAMSIITVLFHVVPVQYRRGNGHIVLLVVNGLLLIFGIYLILPAFLYKKTSKVPSASTKILSIFMAIGPYLLVPISAQYAGQMLSGNISGTLEINAINICSEIISLICISLWMWIIIKAYSIALVFRQLSFASIEGTPQTKLLITTTVVTFASALTTNLTTYPSSAMMIISMLCYIYCCTTCFNCGSFIKKMHTVMVLGGSILGFFLCGANLYTIFAHAPWNEIFFPIVIIAGVIIFFAVSFYIKRRQTRELRLLDEIDDTQDISILKRASHFKQILSTGFIFAHPICVSFKIFKMAASKWSDDLDVWSLYAKFFAIYPEQVTALAFVAQNVSTMKAKDRTLQSIILSSTGYIIKTRETKFTQQLKGKISKLAKMFNKTKAGLRNIWDLTLQGNINEMNVAIKRTQESVNECEVEMAHLLMQYPNNRYVARQYTLFLNEIKGDPLQAKASFENLTKLQRGVSVSEDTIHDLGIMAFPNIPEVCSDIEGQSKTVVDGKSMGIDDVIMDDNLNLEAIQSISKQIDNHVIPSISYIYTTTIVCFICLILIPLITMAVAYRFYAREVEKPVKFMEGIAHTRNIIAMLTAYIGRFLFQKLDDPKNPGSPIEGPLNLIKNLDLSATGGSSDTTEVLEYIASTVADANTQMSSVRSYMPGNSYIEKVRELLFTNSVNFSFYLNNTYADSTMTSVVEISYMVSNHVGKLTDLDEITPKIACGPDSLTSRNNNQLSLLAMNDALLTMIEFLKHINTQYQLYFTIVIIVMICINVIVYPIVYFIQVSKLRKNRQEILFILTTLLKTVISSISASFNKLKDGNDRSSTTDSSDGETNRQEDSIIKLFSSISDGSAKASAEISNLFCFLFLMALGCVGYYVSMDAFRTSMTNLVYNSHHINYLFGSATYLYSVMASLFKISLAMYDDVFKTSIISLSDEVTNVGERIPMLVSYFQMIRLGGSDIREVPFPEMKIYIDQASAALICSDPLTPPQTLMQSTHCLSAAQQLYVATTLMHKYYGLMLLDQPMYPDPSEISMQQLWQIGPVELYTTFFYPAGNQIVGIIVGGLDDREKTQIIWTAILIIASFIFSLIIILSAKKEDTLLKFTLRLFLRCPPMTVLNNSRITRLLSGNYNSMVDESADKGLWFTNEVVNKLNDVVIVCQEETGKIITVNAAFEELFGIKQAEIENTPAKEFFVPSRFTCSENLEKIFTTTLNMIYKKSETEKVYLEFSSTSVSGRKIFSGRDQTQNVMHEKLIADEKKKSDSMLASILPPMLVPRVQAGEKNISFSVQSATVLFLDVVEFTPWCGSHDAQYVMRMLNIMFKEFDAITNAHKTMTKIKCIGDCYMAACGIFDEVNQPAVHAKEVVDFGTLVIKKLLEIDENENENLRIRVGINTGGPIVAGVIGTEKPTFEILGPAINIAHEMENKGVPMKVHISRPVYELIYGQQFDIKERGEIDVKGGKMFTYLVEP</sequence>
<gene>
    <name evidence="9" type="ORF">TVAG_247080</name>
</gene>
<dbReference type="KEGG" id="tva:5464549"/>
<dbReference type="PANTHER" id="PTHR11920">
    <property type="entry name" value="GUANYLYL CYCLASE"/>
    <property type="match status" value="1"/>
</dbReference>
<keyword evidence="6" id="KW-0456">Lyase</keyword>
<proteinExistence type="predicted"/>
<dbReference type="EMBL" id="DS113212">
    <property type="protein sequence ID" value="EAY19029.1"/>
    <property type="molecule type" value="Genomic_DNA"/>
</dbReference>
<feature type="transmembrane region" description="Helical" evidence="7">
    <location>
        <begin position="253"/>
        <end position="271"/>
    </location>
</feature>
<evidence type="ECO:0000256" key="7">
    <source>
        <dbReference type="SAM" id="Phobius"/>
    </source>
</evidence>
<dbReference type="InterPro" id="IPR029787">
    <property type="entry name" value="Nucleotide_cyclase"/>
</dbReference>
<dbReference type="Gene3D" id="3.30.450.20">
    <property type="entry name" value="PAS domain"/>
    <property type="match status" value="1"/>
</dbReference>
<keyword evidence="5 7" id="KW-0472">Membrane</keyword>
<feature type="transmembrane region" description="Helical" evidence="7">
    <location>
        <begin position="184"/>
        <end position="209"/>
    </location>
</feature>
<dbReference type="Proteomes" id="UP000001542">
    <property type="component" value="Unassembled WGS sequence"/>
</dbReference>
<feature type="transmembrane region" description="Helical" evidence="7">
    <location>
        <begin position="111"/>
        <end position="135"/>
    </location>
</feature>
<keyword evidence="4 7" id="KW-1133">Transmembrane helix</keyword>
<dbReference type="SMR" id="A2DKP6"/>
<name>A2DKP6_TRIV3</name>
<dbReference type="STRING" id="5722.A2DKP6"/>
<dbReference type="InterPro" id="IPR001054">
    <property type="entry name" value="A/G_cyclase"/>
</dbReference>
<feature type="transmembrane region" description="Helical" evidence="7">
    <location>
        <begin position="938"/>
        <end position="957"/>
    </location>
</feature>
<protein>
    <submittedName>
        <fullName evidence="9">Adenylate and Guanylate cyclase catalytic domain containing protein</fullName>
    </submittedName>
</protein>
<dbReference type="CDD" id="cd00130">
    <property type="entry name" value="PAS"/>
    <property type="match status" value="1"/>
</dbReference>
<evidence type="ECO:0000313" key="10">
    <source>
        <dbReference type="Proteomes" id="UP000001542"/>
    </source>
</evidence>
<dbReference type="SMART" id="SM00044">
    <property type="entry name" value="CYCc"/>
    <property type="match status" value="1"/>
</dbReference>
<dbReference type="GO" id="GO:0000166">
    <property type="term" value="F:nucleotide binding"/>
    <property type="evidence" value="ECO:0007669"/>
    <property type="project" value="UniProtKB-KW"/>
</dbReference>
<dbReference type="SUPFAM" id="SSF55785">
    <property type="entry name" value="PYP-like sensor domain (PAS domain)"/>
    <property type="match status" value="1"/>
</dbReference>
<feature type="transmembrane region" description="Helical" evidence="7">
    <location>
        <begin position="147"/>
        <end position="164"/>
    </location>
</feature>
<dbReference type="GO" id="GO:0001653">
    <property type="term" value="F:peptide receptor activity"/>
    <property type="evidence" value="ECO:0000318"/>
    <property type="project" value="GO_Central"/>
</dbReference>
<dbReference type="RefSeq" id="XP_001580015.1">
    <property type="nucleotide sequence ID" value="XM_001579965.1"/>
</dbReference>
<reference evidence="9" key="1">
    <citation type="submission" date="2006-10" db="EMBL/GenBank/DDBJ databases">
        <authorList>
            <person name="Amadeo P."/>
            <person name="Zhao Q."/>
            <person name="Wortman J."/>
            <person name="Fraser-Liggett C."/>
            <person name="Carlton J."/>
        </authorList>
    </citation>
    <scope>NUCLEOTIDE SEQUENCE</scope>
    <source>
        <strain evidence="9">G3</strain>
    </source>
</reference>
<dbReference type="GO" id="GO:0035556">
    <property type="term" value="P:intracellular signal transduction"/>
    <property type="evidence" value="ECO:0007669"/>
    <property type="project" value="InterPro"/>
</dbReference>
<feature type="domain" description="Guanylate cyclase" evidence="8">
    <location>
        <begin position="1371"/>
        <end position="1503"/>
    </location>
</feature>
<keyword evidence="2 7" id="KW-0812">Transmembrane</keyword>
<dbReference type="Pfam" id="PF00211">
    <property type="entry name" value="Guanylate_cyc"/>
    <property type="match status" value="1"/>
</dbReference>
<dbReference type="VEuPathDB" id="TrichDB:TVAGG3_0560880"/>
<dbReference type="CDD" id="cd07302">
    <property type="entry name" value="CHD"/>
    <property type="match status" value="1"/>
</dbReference>
<evidence type="ECO:0000313" key="9">
    <source>
        <dbReference type="EMBL" id="EAY19029.1"/>
    </source>
</evidence>
<dbReference type="SUPFAM" id="SSF55073">
    <property type="entry name" value="Nucleotide cyclase"/>
    <property type="match status" value="1"/>
</dbReference>
<feature type="transmembrane region" description="Helical" evidence="7">
    <location>
        <begin position="86"/>
        <end position="105"/>
    </location>
</feature>
<dbReference type="eggNOG" id="KOG4171">
    <property type="taxonomic scope" value="Eukaryota"/>
</dbReference>
<feature type="transmembrane region" description="Helical" evidence="7">
    <location>
        <begin position="620"/>
        <end position="647"/>
    </location>
</feature>
<evidence type="ECO:0000256" key="5">
    <source>
        <dbReference type="ARBA" id="ARBA00023136"/>
    </source>
</evidence>
<keyword evidence="3" id="KW-0547">Nucleotide-binding</keyword>
<dbReference type="InterPro" id="IPR050401">
    <property type="entry name" value="Cyclic_nucleotide_synthase"/>
</dbReference>
<evidence type="ECO:0000259" key="8">
    <source>
        <dbReference type="PROSITE" id="PS50125"/>
    </source>
</evidence>